<dbReference type="RefSeq" id="WP_270116397.1">
    <property type="nucleotide sequence ID" value="NZ_BAAAOL010000002.1"/>
</dbReference>
<feature type="compositionally biased region" description="Basic and acidic residues" evidence="1">
    <location>
        <begin position="62"/>
        <end position="79"/>
    </location>
</feature>
<dbReference type="Pfam" id="PF14436">
    <property type="entry name" value="EndoU_bacteria"/>
    <property type="match status" value="1"/>
</dbReference>
<dbReference type="GO" id="GO:0004519">
    <property type="term" value="F:endonuclease activity"/>
    <property type="evidence" value="ECO:0007669"/>
    <property type="project" value="InterPro"/>
</dbReference>
<dbReference type="AlphaFoldDB" id="A0A9W6G6I8"/>
<name>A0A9W6G6I8_9ACTN</name>
<feature type="domain" description="Bacterial EndoU nuclease" evidence="2">
    <location>
        <begin position="45"/>
        <end position="167"/>
    </location>
</feature>
<evidence type="ECO:0000313" key="3">
    <source>
        <dbReference type="EMBL" id="GLI41252.1"/>
    </source>
</evidence>
<evidence type="ECO:0000256" key="1">
    <source>
        <dbReference type="SAM" id="MobiDB-lite"/>
    </source>
</evidence>
<accession>A0A9W6G6I8</accession>
<protein>
    <recommendedName>
        <fullName evidence="2">Bacterial EndoU nuclease domain-containing protein</fullName>
    </recommendedName>
</protein>
<feature type="compositionally biased region" description="Basic and acidic residues" evidence="1">
    <location>
        <begin position="30"/>
        <end position="39"/>
    </location>
</feature>
<dbReference type="InterPro" id="IPR029501">
    <property type="entry name" value="EndoU_bac"/>
</dbReference>
<organism evidence="3 4">
    <name type="scientific">Glycomyces algeriensis</name>
    <dbReference type="NCBI Taxonomy" id="256037"/>
    <lineage>
        <taxon>Bacteria</taxon>
        <taxon>Bacillati</taxon>
        <taxon>Actinomycetota</taxon>
        <taxon>Actinomycetes</taxon>
        <taxon>Glycomycetales</taxon>
        <taxon>Glycomycetaceae</taxon>
        <taxon>Glycomyces</taxon>
    </lineage>
</organism>
<dbReference type="Proteomes" id="UP001144313">
    <property type="component" value="Unassembled WGS sequence"/>
</dbReference>
<keyword evidence="4" id="KW-1185">Reference proteome</keyword>
<feature type="region of interest" description="Disordered" evidence="1">
    <location>
        <begin position="17"/>
        <end position="42"/>
    </location>
</feature>
<evidence type="ECO:0000259" key="2">
    <source>
        <dbReference type="Pfam" id="PF14436"/>
    </source>
</evidence>
<reference evidence="3" key="1">
    <citation type="submission" date="2022-12" db="EMBL/GenBank/DDBJ databases">
        <title>Reference genome sequencing for broad-spectrum identification of bacterial and archaeal isolates by mass spectrometry.</title>
        <authorList>
            <person name="Sekiguchi Y."/>
            <person name="Tourlousse D.M."/>
        </authorList>
    </citation>
    <scope>NUCLEOTIDE SEQUENCE</scope>
    <source>
        <strain evidence="3">LLR39Z86</strain>
    </source>
</reference>
<dbReference type="EMBL" id="BSDT01000001">
    <property type="protein sequence ID" value="GLI41252.1"/>
    <property type="molecule type" value="Genomic_DNA"/>
</dbReference>
<proteinExistence type="predicted"/>
<comment type="caution">
    <text evidence="3">The sequence shown here is derived from an EMBL/GenBank/DDBJ whole genome shotgun (WGS) entry which is preliminary data.</text>
</comment>
<feature type="region of interest" description="Disordered" evidence="1">
    <location>
        <begin position="59"/>
        <end position="79"/>
    </location>
</feature>
<gene>
    <name evidence="3" type="ORF">GALLR39Z86_11020</name>
</gene>
<feature type="region of interest" description="Disordered" evidence="1">
    <location>
        <begin position="85"/>
        <end position="104"/>
    </location>
</feature>
<evidence type="ECO:0000313" key="4">
    <source>
        <dbReference type="Proteomes" id="UP001144313"/>
    </source>
</evidence>
<sequence length="175" mass="19369">MSKKGGGKLVRAAFQFLKKAHKRPGGRNRMSGERLDHQQRGGITYSKQHSSLTMTGYHHRPGGIDHYGRRTTDVGDRWDNGVYSGKVEIQNPSPPPPWIPKLTTDGKSTFFPDDWSAERIDNATSDAFKNSTSRNPAKGTWEGFSDGVWIQGRYDPSTGNIGHGFPSGNQQTGRP</sequence>
<feature type="region of interest" description="Disordered" evidence="1">
    <location>
        <begin position="152"/>
        <end position="175"/>
    </location>
</feature>